<proteinExistence type="predicted"/>
<comment type="caution">
    <text evidence="1">The sequence shown here is derived from an EMBL/GenBank/DDBJ whole genome shotgun (WGS) entry which is preliminary data.</text>
</comment>
<reference evidence="1" key="1">
    <citation type="submission" date="2021-10" db="EMBL/GenBank/DDBJ databases">
        <authorList>
            <person name="Hussein R."/>
            <person name="Harrison J."/>
            <person name="Studholme D.J."/>
            <person name="Vicente J."/>
            <person name="Grant M."/>
        </authorList>
    </citation>
    <scope>NUCLEOTIDE SEQUENCE</scope>
    <source>
        <strain evidence="1">NCPPB 2970</strain>
    </source>
</reference>
<reference evidence="1" key="2">
    <citation type="submission" date="2024-01" db="EMBL/GenBank/DDBJ databases">
        <title>Long-read genome sequencing of X. campestris pv. papavericola.</title>
        <authorList>
            <person name="Hussain R.M.F."/>
            <person name="Greer S."/>
            <person name="Harrison J."/>
            <person name="Grant M."/>
            <person name="Vicente J."/>
            <person name="Studholme D.J."/>
        </authorList>
    </citation>
    <scope>NUCLEOTIDE SEQUENCE</scope>
    <source>
        <strain evidence="1">NCPPB 2970</strain>
    </source>
</reference>
<evidence type="ECO:0000313" key="1">
    <source>
        <dbReference type="EMBL" id="MEC3888596.1"/>
    </source>
</evidence>
<protein>
    <submittedName>
        <fullName evidence="1">Uncharacterized protein</fullName>
    </submittedName>
</protein>
<evidence type="ECO:0000313" key="2">
    <source>
        <dbReference type="Proteomes" id="UP001297361"/>
    </source>
</evidence>
<dbReference type="RefSeq" id="WP_228423873.1">
    <property type="nucleotide sequence ID" value="NZ_JAJFNJ020000003.1"/>
</dbReference>
<dbReference type="Proteomes" id="UP001297361">
    <property type="component" value="Unassembled WGS sequence"/>
</dbReference>
<sequence>MRREIGWLADRRPMLVTEDEKTVSTCKHQHSEKDVVCRRTPIKLRLNTMQELHAPGTPEHKSLLDTATGLPRDAARQRFAPQPNNTDEICDHVIGNIRSARAARIYDVHHLRKKEQG</sequence>
<dbReference type="AlphaFoldDB" id="A0AAJ2X3G8"/>
<organism evidence="1 2">
    <name type="scientific">Xanthomonas campestris pv. papavericola</name>
    <dbReference type="NCBI Taxonomy" id="487881"/>
    <lineage>
        <taxon>Bacteria</taxon>
        <taxon>Pseudomonadati</taxon>
        <taxon>Pseudomonadota</taxon>
        <taxon>Gammaproteobacteria</taxon>
        <taxon>Lysobacterales</taxon>
        <taxon>Lysobacteraceae</taxon>
        <taxon>Xanthomonas</taxon>
    </lineage>
</organism>
<gene>
    <name evidence="1" type="ORF">LLE72_012755</name>
</gene>
<name>A0AAJ2X3G8_XANCA</name>
<dbReference type="EMBL" id="JAJFNJ020000003">
    <property type="protein sequence ID" value="MEC3888596.1"/>
    <property type="molecule type" value="Genomic_DNA"/>
</dbReference>
<accession>A0AAJ2X3G8</accession>